<evidence type="ECO:0000313" key="3">
    <source>
        <dbReference type="Proteomes" id="UP000824007"/>
    </source>
</evidence>
<dbReference type="Pfam" id="PF12673">
    <property type="entry name" value="SipL"/>
    <property type="match status" value="3"/>
</dbReference>
<name>A0A9D1YMI7_9FIRM</name>
<reference evidence="2" key="2">
    <citation type="submission" date="2021-04" db="EMBL/GenBank/DDBJ databases">
        <authorList>
            <person name="Gilroy R."/>
        </authorList>
    </citation>
    <scope>NUCLEOTIDE SEQUENCE</scope>
    <source>
        <strain evidence="2">ChiSxjej3B15-24422</strain>
    </source>
</reference>
<sequence>MDLIRKNIHIDRMKCRAGTQITLEDDINIADVRPDVFQVVQEQGEIVIEELRAAQDHVHVKGKLKFSVLYLSDDDVRRPSSMEGSIPFEEQIYMEGVVPTDGVAVKKELEDLSVGIINSRKLSVQALISLSLHVEELYDEEAAVELTGQEPVEVKRKVIDLAGLAIRKKDIFRIREEIVIPSGQPNIFEIFWMTCSLSDVQFKLLDGRIAIQGQVQVFFLYEGEGEGRPVSWQEQTLPFGGMLDCQGLREQMTDDIACSIGHKEIEVRADADGEDRVVGLDLVLDLDMKIYEEEQTEILSDVYGVTREIDAVTGTAKLKQLLMKNTGRTRLNGRFRVAEGMPEMQQLCHSGCRIQLAEVRAVEGGLRITGAAVVENLYLSRDAEFPYSSCEGTLPFSYVLEIPGIRESSTWRLETSVCELSVTLTDGEEADVKLTLGFAGIVFDNYEEPMIRELRVSDPDPERLAALPGIAVYIAREGDSLWDIGRRYYVPVARIREINELTDDEIRPGEKLLIVKGVS</sequence>
<dbReference type="InterPro" id="IPR036779">
    <property type="entry name" value="LysM_dom_sf"/>
</dbReference>
<dbReference type="AlphaFoldDB" id="A0A9D1YMI7"/>
<proteinExistence type="predicted"/>
<evidence type="ECO:0000313" key="2">
    <source>
        <dbReference type="EMBL" id="HIY59134.1"/>
    </source>
</evidence>
<dbReference type="SUPFAM" id="SSF54106">
    <property type="entry name" value="LysM domain"/>
    <property type="match status" value="1"/>
</dbReference>
<dbReference type="Gene3D" id="3.10.350.10">
    <property type="entry name" value="LysM domain"/>
    <property type="match status" value="1"/>
</dbReference>
<evidence type="ECO:0000259" key="1">
    <source>
        <dbReference type="PROSITE" id="PS51782"/>
    </source>
</evidence>
<dbReference type="Pfam" id="PF01476">
    <property type="entry name" value="LysM"/>
    <property type="match status" value="1"/>
</dbReference>
<dbReference type="InterPro" id="IPR018392">
    <property type="entry name" value="LysM"/>
</dbReference>
<dbReference type="InterPro" id="IPR024300">
    <property type="entry name" value="SipL_SPOCS_dom"/>
</dbReference>
<dbReference type="SMART" id="SM00257">
    <property type="entry name" value="LysM"/>
    <property type="match status" value="1"/>
</dbReference>
<accession>A0A9D1YMI7</accession>
<dbReference type="EMBL" id="DXDD01000003">
    <property type="protein sequence ID" value="HIY59134.1"/>
    <property type="molecule type" value="Genomic_DNA"/>
</dbReference>
<comment type="caution">
    <text evidence="2">The sequence shown here is derived from an EMBL/GenBank/DDBJ whole genome shotgun (WGS) entry which is preliminary data.</text>
</comment>
<gene>
    <name evidence="2" type="ORF">H9831_00395</name>
</gene>
<dbReference type="PROSITE" id="PS51782">
    <property type="entry name" value="LYSM"/>
    <property type="match status" value="1"/>
</dbReference>
<dbReference type="Proteomes" id="UP000824007">
    <property type="component" value="Unassembled WGS sequence"/>
</dbReference>
<protein>
    <submittedName>
        <fullName evidence="2">DUF3794 domain-containing protein</fullName>
    </submittedName>
</protein>
<reference evidence="2" key="1">
    <citation type="journal article" date="2021" name="PeerJ">
        <title>Extensive microbial diversity within the chicken gut microbiome revealed by metagenomics and culture.</title>
        <authorList>
            <person name="Gilroy R."/>
            <person name="Ravi A."/>
            <person name="Getino M."/>
            <person name="Pursley I."/>
            <person name="Horton D.L."/>
            <person name="Alikhan N.F."/>
            <person name="Baker D."/>
            <person name="Gharbi K."/>
            <person name="Hall N."/>
            <person name="Watson M."/>
            <person name="Adriaenssens E.M."/>
            <person name="Foster-Nyarko E."/>
            <person name="Jarju S."/>
            <person name="Secka A."/>
            <person name="Antonio M."/>
            <person name="Oren A."/>
            <person name="Chaudhuri R.R."/>
            <person name="La Ragione R."/>
            <person name="Hildebrand F."/>
            <person name="Pallen M.J."/>
        </authorList>
    </citation>
    <scope>NUCLEOTIDE SEQUENCE</scope>
    <source>
        <strain evidence="2">ChiSxjej3B15-24422</strain>
    </source>
</reference>
<organism evidence="2 3">
    <name type="scientific">Candidatus Eisenbergiella pullistercoris</name>
    <dbReference type="NCBI Taxonomy" id="2838555"/>
    <lineage>
        <taxon>Bacteria</taxon>
        <taxon>Bacillati</taxon>
        <taxon>Bacillota</taxon>
        <taxon>Clostridia</taxon>
        <taxon>Lachnospirales</taxon>
        <taxon>Lachnospiraceae</taxon>
        <taxon>Eisenbergiella</taxon>
    </lineage>
</organism>
<dbReference type="CDD" id="cd00118">
    <property type="entry name" value="LysM"/>
    <property type="match status" value="1"/>
</dbReference>
<feature type="domain" description="LysM" evidence="1">
    <location>
        <begin position="471"/>
        <end position="514"/>
    </location>
</feature>